<keyword evidence="3 6" id="KW-0863">Zinc-finger</keyword>
<feature type="non-terminal residue" evidence="8">
    <location>
        <position position="117"/>
    </location>
</feature>
<dbReference type="GO" id="GO:0000981">
    <property type="term" value="F:DNA-binding transcription factor activity, RNA polymerase II-specific"/>
    <property type="evidence" value="ECO:0007669"/>
    <property type="project" value="TreeGrafter"/>
</dbReference>
<dbReference type="EMBL" id="JARJCW010000001">
    <property type="protein sequence ID" value="KAJ7229801.1"/>
    <property type="molecule type" value="Genomic_DNA"/>
</dbReference>
<feature type="non-terminal residue" evidence="8">
    <location>
        <position position="1"/>
    </location>
</feature>
<dbReference type="CDD" id="cd00202">
    <property type="entry name" value="ZnF_GATA"/>
    <property type="match status" value="2"/>
</dbReference>
<evidence type="ECO:0000256" key="3">
    <source>
        <dbReference type="ARBA" id="ARBA00022771"/>
    </source>
</evidence>
<dbReference type="PANTHER" id="PTHR10071">
    <property type="entry name" value="TRANSCRIPTION FACTOR GATA FAMILY MEMBER"/>
    <property type="match status" value="1"/>
</dbReference>
<keyword evidence="2" id="KW-0479">Metal-binding</keyword>
<dbReference type="InterPro" id="IPR013088">
    <property type="entry name" value="Znf_NHR/GATA"/>
</dbReference>
<dbReference type="GO" id="GO:0005634">
    <property type="term" value="C:nucleus"/>
    <property type="evidence" value="ECO:0007669"/>
    <property type="project" value="UniProtKB-SubCell"/>
</dbReference>
<protein>
    <recommendedName>
        <fullName evidence="7">GATA-type domain-containing protein</fullName>
    </recommendedName>
</protein>
<dbReference type="GO" id="GO:0045165">
    <property type="term" value="P:cell fate commitment"/>
    <property type="evidence" value="ECO:0007669"/>
    <property type="project" value="TreeGrafter"/>
</dbReference>
<dbReference type="InterPro" id="IPR000679">
    <property type="entry name" value="Znf_GATA"/>
</dbReference>
<dbReference type="GO" id="GO:0045944">
    <property type="term" value="P:positive regulation of transcription by RNA polymerase II"/>
    <property type="evidence" value="ECO:0007669"/>
    <property type="project" value="TreeGrafter"/>
</dbReference>
<evidence type="ECO:0000256" key="5">
    <source>
        <dbReference type="ARBA" id="ARBA00023242"/>
    </source>
</evidence>
<accession>A0AAD6YUE7</accession>
<name>A0AAD6YUE7_9AGAR</name>
<dbReference type="PROSITE" id="PS50114">
    <property type="entry name" value="GATA_ZN_FINGER_2"/>
    <property type="match status" value="2"/>
</dbReference>
<dbReference type="SUPFAM" id="SSF57716">
    <property type="entry name" value="Glucocorticoid receptor-like (DNA-binding domain)"/>
    <property type="match status" value="2"/>
</dbReference>
<sequence>SKICARCGTRSTPLWRRDPRTHKPLCNACGLYLYQRHEDRPHSLIAAERATPLPPPDQAQGGPGPVCTNCGTRTTSAWRRNKAREQVCNACGVYERTNDKTRPVELRSDRIKPRSKH</sequence>
<evidence type="ECO:0000313" key="9">
    <source>
        <dbReference type="Proteomes" id="UP001219525"/>
    </source>
</evidence>
<evidence type="ECO:0000256" key="6">
    <source>
        <dbReference type="PROSITE-ProRule" id="PRU00094"/>
    </source>
</evidence>
<comment type="subcellular location">
    <subcellularLocation>
        <location evidence="1">Nucleus</location>
    </subcellularLocation>
</comment>
<dbReference type="Gene3D" id="3.30.50.10">
    <property type="entry name" value="Erythroid Transcription Factor GATA-1, subunit A"/>
    <property type="match status" value="2"/>
</dbReference>
<dbReference type="GO" id="GO:0000978">
    <property type="term" value="F:RNA polymerase II cis-regulatory region sequence-specific DNA binding"/>
    <property type="evidence" value="ECO:0007669"/>
    <property type="project" value="TreeGrafter"/>
</dbReference>
<keyword evidence="5" id="KW-0539">Nucleus</keyword>
<organism evidence="8 9">
    <name type="scientific">Mycena pura</name>
    <dbReference type="NCBI Taxonomy" id="153505"/>
    <lineage>
        <taxon>Eukaryota</taxon>
        <taxon>Fungi</taxon>
        <taxon>Dikarya</taxon>
        <taxon>Basidiomycota</taxon>
        <taxon>Agaricomycotina</taxon>
        <taxon>Agaricomycetes</taxon>
        <taxon>Agaricomycetidae</taxon>
        <taxon>Agaricales</taxon>
        <taxon>Marasmiineae</taxon>
        <taxon>Mycenaceae</taxon>
        <taxon>Mycena</taxon>
    </lineage>
</organism>
<comment type="caution">
    <text evidence="8">The sequence shown here is derived from an EMBL/GenBank/DDBJ whole genome shotgun (WGS) entry which is preliminary data.</text>
</comment>
<evidence type="ECO:0000313" key="8">
    <source>
        <dbReference type="EMBL" id="KAJ7229801.1"/>
    </source>
</evidence>
<evidence type="ECO:0000256" key="2">
    <source>
        <dbReference type="ARBA" id="ARBA00022723"/>
    </source>
</evidence>
<gene>
    <name evidence="8" type="ORF">GGX14DRAFT_325471</name>
</gene>
<evidence type="ECO:0000256" key="1">
    <source>
        <dbReference type="ARBA" id="ARBA00004123"/>
    </source>
</evidence>
<dbReference type="PRINTS" id="PR00619">
    <property type="entry name" value="GATAZNFINGER"/>
</dbReference>
<feature type="domain" description="GATA-type" evidence="7">
    <location>
        <begin position="61"/>
        <end position="114"/>
    </location>
</feature>
<dbReference type="AlphaFoldDB" id="A0AAD6YUE7"/>
<keyword evidence="4" id="KW-0862">Zinc</keyword>
<reference evidence="8" key="1">
    <citation type="submission" date="2023-03" db="EMBL/GenBank/DDBJ databases">
        <title>Massive genome expansion in bonnet fungi (Mycena s.s.) driven by repeated elements and novel gene families across ecological guilds.</title>
        <authorList>
            <consortium name="Lawrence Berkeley National Laboratory"/>
            <person name="Harder C.B."/>
            <person name="Miyauchi S."/>
            <person name="Viragh M."/>
            <person name="Kuo A."/>
            <person name="Thoen E."/>
            <person name="Andreopoulos B."/>
            <person name="Lu D."/>
            <person name="Skrede I."/>
            <person name="Drula E."/>
            <person name="Henrissat B."/>
            <person name="Morin E."/>
            <person name="Kohler A."/>
            <person name="Barry K."/>
            <person name="LaButti K."/>
            <person name="Morin E."/>
            <person name="Salamov A."/>
            <person name="Lipzen A."/>
            <person name="Mereny Z."/>
            <person name="Hegedus B."/>
            <person name="Baldrian P."/>
            <person name="Stursova M."/>
            <person name="Weitz H."/>
            <person name="Taylor A."/>
            <person name="Grigoriev I.V."/>
            <person name="Nagy L.G."/>
            <person name="Martin F."/>
            <person name="Kauserud H."/>
        </authorList>
    </citation>
    <scope>NUCLEOTIDE SEQUENCE</scope>
    <source>
        <strain evidence="8">9144</strain>
    </source>
</reference>
<dbReference type="PANTHER" id="PTHR10071:SF312">
    <property type="entry name" value="GATA-TYPE DOMAIN-CONTAINING PROTEIN"/>
    <property type="match status" value="1"/>
</dbReference>
<dbReference type="GO" id="GO:0000122">
    <property type="term" value="P:negative regulation of transcription by RNA polymerase II"/>
    <property type="evidence" value="ECO:0007669"/>
    <property type="project" value="TreeGrafter"/>
</dbReference>
<evidence type="ECO:0000259" key="7">
    <source>
        <dbReference type="PROSITE" id="PS50114"/>
    </source>
</evidence>
<feature type="domain" description="GATA-type" evidence="7">
    <location>
        <begin position="1"/>
        <end position="41"/>
    </location>
</feature>
<dbReference type="InterPro" id="IPR039355">
    <property type="entry name" value="Transcription_factor_GATA"/>
</dbReference>
<dbReference type="GO" id="GO:0008270">
    <property type="term" value="F:zinc ion binding"/>
    <property type="evidence" value="ECO:0007669"/>
    <property type="project" value="UniProtKB-KW"/>
</dbReference>
<evidence type="ECO:0000256" key="4">
    <source>
        <dbReference type="ARBA" id="ARBA00022833"/>
    </source>
</evidence>
<dbReference type="SMART" id="SM00401">
    <property type="entry name" value="ZnF_GATA"/>
    <property type="match status" value="2"/>
</dbReference>
<keyword evidence="9" id="KW-1185">Reference proteome</keyword>
<dbReference type="Pfam" id="PF00320">
    <property type="entry name" value="GATA"/>
    <property type="match status" value="2"/>
</dbReference>
<proteinExistence type="predicted"/>
<dbReference type="Proteomes" id="UP001219525">
    <property type="component" value="Unassembled WGS sequence"/>
</dbReference>